<accession>A0A0B2WTT6</accession>
<feature type="region of interest" description="Disordered" evidence="1">
    <location>
        <begin position="1"/>
        <end position="49"/>
    </location>
</feature>
<sequence length="341" mass="37485">MIRPQRLRRVATAVPRSRTRTPSSGPECEWPLLKKRARPPTQDDTIHSGGTSLIASLKSRQPQAPTTALSPSPVPEPDPRVMLILHGLSPNLNASDFYRLAPSHLSSWQSVIKKVQQQRHPTTLEPLGRYHISFSTAAAAVSYRDHLLRLHSLAHHKIRCPGGLWESSAPTHLRSPTGEDPASELAAYTATSGTQRSVDSQRRRVSANKWAQRLSSAVKKFDLGDRPAAVLVHAYPPTLTAGALAKHIAGDALSRGCEWKVCPPQGLSQAMRPERAERAAGREHDTDTRDKLGGRFVVVCADDAEARRFHRHWNQRILTAGPGDPEAVTTSNVLHASIINW</sequence>
<dbReference type="Proteomes" id="UP000030816">
    <property type="component" value="Unassembled WGS sequence"/>
</dbReference>
<dbReference type="GeneID" id="63739633"/>
<evidence type="ECO:0000256" key="1">
    <source>
        <dbReference type="SAM" id="MobiDB-lite"/>
    </source>
</evidence>
<evidence type="ECO:0000313" key="3">
    <source>
        <dbReference type="Proteomes" id="UP000030816"/>
    </source>
</evidence>
<dbReference type="EMBL" id="AZHE01000012">
    <property type="protein sequence ID" value="KHN97069.1"/>
    <property type="molecule type" value="Genomic_DNA"/>
</dbReference>
<proteinExistence type="predicted"/>
<dbReference type="OrthoDB" id="5332316at2759"/>
<gene>
    <name evidence="2" type="ORF">MAM_05178</name>
</gene>
<comment type="caution">
    <text evidence="2">The sequence shown here is derived from an EMBL/GenBank/DDBJ whole genome shotgun (WGS) entry which is preliminary data.</text>
</comment>
<dbReference type="RefSeq" id="XP_040678135.1">
    <property type="nucleotide sequence ID" value="XM_040823976.1"/>
</dbReference>
<evidence type="ECO:0000313" key="2">
    <source>
        <dbReference type="EMBL" id="KHN97069.1"/>
    </source>
</evidence>
<dbReference type="HOGENOM" id="CLU_045435_1_0_1"/>
<reference evidence="2 3" key="1">
    <citation type="journal article" date="2014" name="Proc. Natl. Acad. Sci. U.S.A.">
        <title>Trajectory and genomic determinants of fungal-pathogen speciation and host adaptation.</title>
        <authorList>
            <person name="Hu X."/>
            <person name="Xiao G."/>
            <person name="Zheng P."/>
            <person name="Shang Y."/>
            <person name="Su Y."/>
            <person name="Zhang X."/>
            <person name="Liu X."/>
            <person name="Zhan S."/>
            <person name="St Leger R.J."/>
            <person name="Wang C."/>
        </authorList>
    </citation>
    <scope>NUCLEOTIDE SEQUENCE [LARGE SCALE GENOMIC DNA]</scope>
    <source>
        <strain evidence="2 3">ARSEF 1941</strain>
    </source>
</reference>
<keyword evidence="3" id="KW-1185">Reference proteome</keyword>
<dbReference type="AlphaFoldDB" id="A0A0B2WTT6"/>
<organism evidence="2 3">
    <name type="scientific">Metarhizium album (strain ARSEF 1941)</name>
    <dbReference type="NCBI Taxonomy" id="1081103"/>
    <lineage>
        <taxon>Eukaryota</taxon>
        <taxon>Fungi</taxon>
        <taxon>Dikarya</taxon>
        <taxon>Ascomycota</taxon>
        <taxon>Pezizomycotina</taxon>
        <taxon>Sordariomycetes</taxon>
        <taxon>Hypocreomycetidae</taxon>
        <taxon>Hypocreales</taxon>
        <taxon>Clavicipitaceae</taxon>
        <taxon>Metarhizium</taxon>
    </lineage>
</organism>
<dbReference type="STRING" id="1081103.A0A0B2WTT6"/>
<protein>
    <submittedName>
        <fullName evidence="2">Uncharacterized protein</fullName>
    </submittedName>
</protein>
<name>A0A0B2WTT6_METAS</name>